<dbReference type="InterPro" id="IPR045863">
    <property type="entry name" value="CorA_TM1_TM2"/>
</dbReference>
<dbReference type="Gene3D" id="2.40.128.330">
    <property type="match status" value="1"/>
</dbReference>
<dbReference type="GO" id="GO:0015095">
    <property type="term" value="F:magnesium ion transmembrane transporter activity"/>
    <property type="evidence" value="ECO:0007669"/>
    <property type="project" value="TreeGrafter"/>
</dbReference>
<dbReference type="EMBL" id="VJMH01005341">
    <property type="protein sequence ID" value="KAF0697180.1"/>
    <property type="molecule type" value="Genomic_DNA"/>
</dbReference>
<dbReference type="Gene3D" id="1.20.58.340">
    <property type="entry name" value="Magnesium transport protein CorA, transmembrane region"/>
    <property type="match status" value="2"/>
</dbReference>
<name>A0A485KWV4_9STRA</name>
<proteinExistence type="inferred from homology"/>
<comment type="similarity">
    <text evidence="9">Belongs to the CorA metal ion transporter (MIT) (TC 1.A.35) family.</text>
</comment>
<keyword evidence="6 9" id="KW-1133">Transmembrane helix</keyword>
<feature type="transmembrane region" description="Helical" evidence="9">
    <location>
        <begin position="75"/>
        <end position="98"/>
    </location>
</feature>
<dbReference type="Proteomes" id="UP000332933">
    <property type="component" value="Unassembled WGS sequence"/>
</dbReference>
<accession>A0A485KWV4</accession>
<evidence type="ECO:0000256" key="1">
    <source>
        <dbReference type="ARBA" id="ARBA00004141"/>
    </source>
</evidence>
<protein>
    <recommendedName>
        <fullName evidence="9">Magnesium transporter</fullName>
    </recommendedName>
</protein>
<evidence type="ECO:0000256" key="2">
    <source>
        <dbReference type="ARBA" id="ARBA00022448"/>
    </source>
</evidence>
<keyword evidence="8 9" id="KW-0472">Membrane</keyword>
<keyword evidence="4 9" id="KW-0460">Magnesium</keyword>
<evidence type="ECO:0000313" key="12">
    <source>
        <dbReference type="EMBL" id="VFT89028.1"/>
    </source>
</evidence>
<comment type="caution">
    <text evidence="9">Lacks conserved residue(s) required for the propagation of feature annotation.</text>
</comment>
<feature type="transmembrane region" description="Helical" evidence="9">
    <location>
        <begin position="104"/>
        <end position="124"/>
    </location>
</feature>
<dbReference type="Pfam" id="PF06979">
    <property type="entry name" value="TMEM70"/>
    <property type="match status" value="1"/>
</dbReference>
<evidence type="ECO:0000313" key="13">
    <source>
        <dbReference type="Proteomes" id="UP000332933"/>
    </source>
</evidence>
<reference evidence="12 13" key="1">
    <citation type="submission" date="2019-03" db="EMBL/GenBank/DDBJ databases">
        <authorList>
            <person name="Gaulin E."/>
            <person name="Dumas B."/>
        </authorList>
    </citation>
    <scope>NUCLEOTIDE SEQUENCE [LARGE SCALE GENOMIC DNA]</scope>
    <source>
        <strain evidence="12">CBS 568.67</strain>
    </source>
</reference>
<feature type="transmembrane region" description="Helical" evidence="9">
    <location>
        <begin position="515"/>
        <end position="541"/>
    </location>
</feature>
<dbReference type="CDD" id="cd12823">
    <property type="entry name" value="Mrs2_Mfm1p-like"/>
    <property type="match status" value="1"/>
</dbReference>
<evidence type="ECO:0000256" key="10">
    <source>
        <dbReference type="SAM" id="MobiDB-lite"/>
    </source>
</evidence>
<gene>
    <name evidence="12" type="primary">Aste57867_12174</name>
    <name evidence="11" type="ORF">As57867_012129</name>
    <name evidence="12" type="ORF">ASTE57867_12174</name>
</gene>
<evidence type="ECO:0000313" key="11">
    <source>
        <dbReference type="EMBL" id="KAF0697180.1"/>
    </source>
</evidence>
<dbReference type="InterPro" id="IPR039204">
    <property type="entry name" value="MRS2-like"/>
</dbReference>
<dbReference type="OrthoDB" id="10251508at2759"/>
<keyword evidence="5" id="KW-0809">Transit peptide</keyword>
<evidence type="ECO:0000256" key="8">
    <source>
        <dbReference type="ARBA" id="ARBA00023136"/>
    </source>
</evidence>
<reference evidence="11" key="2">
    <citation type="submission" date="2019-06" db="EMBL/GenBank/DDBJ databases">
        <title>Genomics analysis of Aphanomyces spp. identifies a new class of oomycete effector associated with host adaptation.</title>
        <authorList>
            <person name="Gaulin E."/>
        </authorList>
    </citation>
    <scope>NUCLEOTIDE SEQUENCE</scope>
    <source>
        <strain evidence="11">CBS 578.67</strain>
    </source>
</reference>
<dbReference type="SUPFAM" id="SSF144083">
    <property type="entry name" value="Magnesium transport protein CorA, transmembrane region"/>
    <property type="match status" value="1"/>
</dbReference>
<keyword evidence="3 9" id="KW-0812">Transmembrane</keyword>
<feature type="region of interest" description="Disordered" evidence="10">
    <location>
        <begin position="30"/>
        <end position="51"/>
    </location>
</feature>
<dbReference type="AlphaFoldDB" id="A0A485KWV4"/>
<keyword evidence="9" id="KW-0999">Mitochondrion inner membrane</keyword>
<organism evidence="12 13">
    <name type="scientific">Aphanomyces stellatus</name>
    <dbReference type="NCBI Taxonomy" id="120398"/>
    <lineage>
        <taxon>Eukaryota</taxon>
        <taxon>Sar</taxon>
        <taxon>Stramenopiles</taxon>
        <taxon>Oomycota</taxon>
        <taxon>Saprolegniomycetes</taxon>
        <taxon>Saprolegniales</taxon>
        <taxon>Verrucalvaceae</taxon>
        <taxon>Aphanomyces</taxon>
    </lineage>
</organism>
<keyword evidence="2 9" id="KW-0813">Transport</keyword>
<feature type="transmembrane region" description="Helical" evidence="9">
    <location>
        <begin position="553"/>
        <end position="573"/>
    </location>
</feature>
<keyword evidence="9" id="KW-0496">Mitochondrion</keyword>
<evidence type="ECO:0000256" key="4">
    <source>
        <dbReference type="ARBA" id="ARBA00022842"/>
    </source>
</evidence>
<evidence type="ECO:0000256" key="5">
    <source>
        <dbReference type="ARBA" id="ARBA00022946"/>
    </source>
</evidence>
<keyword evidence="13" id="KW-1185">Reference proteome</keyword>
<evidence type="ECO:0000256" key="3">
    <source>
        <dbReference type="ARBA" id="ARBA00022692"/>
    </source>
</evidence>
<keyword evidence="7 9" id="KW-0406">Ion transport</keyword>
<evidence type="ECO:0000256" key="7">
    <source>
        <dbReference type="ARBA" id="ARBA00023065"/>
    </source>
</evidence>
<evidence type="ECO:0000256" key="6">
    <source>
        <dbReference type="ARBA" id="ARBA00022989"/>
    </source>
</evidence>
<dbReference type="Pfam" id="PF22099">
    <property type="entry name" value="MRS2-like"/>
    <property type="match status" value="1"/>
</dbReference>
<dbReference type="PANTHER" id="PTHR13890:SF0">
    <property type="entry name" value="MAGNESIUM TRANSPORTER MRS2 HOMOLOG, MITOCHONDRIAL"/>
    <property type="match status" value="1"/>
</dbReference>
<dbReference type="GO" id="GO:0005743">
    <property type="term" value="C:mitochondrial inner membrane"/>
    <property type="evidence" value="ECO:0007669"/>
    <property type="project" value="UniProtKB-SubCell"/>
</dbReference>
<dbReference type="PANTHER" id="PTHR13890">
    <property type="entry name" value="RNA SPLICING PROTEIN MRS2, MITOCHONDRIAL"/>
    <property type="match status" value="1"/>
</dbReference>
<dbReference type="InterPro" id="IPR045325">
    <property type="entry name" value="TMEM70/TMEM186/TMEM223"/>
</dbReference>
<comment type="subcellular location">
    <subcellularLocation>
        <location evidence="1">Membrane</location>
        <topology evidence="1">Multi-pass membrane protein</topology>
    </subcellularLocation>
    <subcellularLocation>
        <location evidence="9">Mitochondrion inner membrane</location>
        <topology evidence="9">Multi-pass membrane protein</topology>
    </subcellularLocation>
</comment>
<dbReference type="EMBL" id="CAADRA010005362">
    <property type="protein sequence ID" value="VFT89028.1"/>
    <property type="molecule type" value="Genomic_DNA"/>
</dbReference>
<sequence length="589" mass="65110">MLRTASWRPSVVHWMARQCPVRPFCTTPMTPPAPSSPPSLAALKNDDASKTPSTAAPTLLYEAPWAKRIHATKSAVVTSGLFTGVGIPMGSLLGHIPVTSLGEMLMYGSLMCFGFGSTSLYHMFSKPYVLRMWVDEATKVVSVETLNVVASKKRLEYPLDDIEKRTAGPLIAGTATTTTPPFLKFQAKDDQFALHPDGITNRELLDKLTAPPETPTPRKSVPRKDGKIDHNTPMLGGKRLTLRFDSTGTATHEAVSRHDALKMVQEAAVTVADMYDPPTAASSRPTKGVVDIANIHMRDIRQLDNAFDIANKPCITVRQQGILVNADPIRAVITRDSCVVFFQDGADALMPELEANFKTHIDESSVHGFEFTALEAILATICTGLARDAAKALPLAKDAVDKIAQDASLAGELGRLLAAKNSMDQLNARVTGMRKAFVDILENEEDLRMMHLTKLYNDPSLAQDLFSFDSEELESLIEVYLQDIYDTQTQISLMLENLQNTRNIATLKLDTKRNYLLMVNLTLSLWTTLITVPTFVVGTFGMNLTSNLEEAPYLFYMVVGGCVLFPISVYRLVLRYFRERGIKLSWTYK</sequence>
<evidence type="ECO:0000256" key="9">
    <source>
        <dbReference type="RuleBase" id="RU366042"/>
    </source>
</evidence>
<feature type="region of interest" description="Disordered" evidence="10">
    <location>
        <begin position="206"/>
        <end position="232"/>
    </location>
</feature>